<evidence type="ECO:0000313" key="2">
    <source>
        <dbReference type="Proteomes" id="UP000319576"/>
    </source>
</evidence>
<reference evidence="1 2" key="1">
    <citation type="submission" date="2019-02" db="EMBL/GenBank/DDBJ databases">
        <title>Deep-cultivation of Planctomycetes and their phenomic and genomic characterization uncovers novel biology.</title>
        <authorList>
            <person name="Wiegand S."/>
            <person name="Jogler M."/>
            <person name="Boedeker C."/>
            <person name="Pinto D."/>
            <person name="Vollmers J."/>
            <person name="Rivas-Marin E."/>
            <person name="Kohn T."/>
            <person name="Peeters S.H."/>
            <person name="Heuer A."/>
            <person name="Rast P."/>
            <person name="Oberbeckmann S."/>
            <person name="Bunk B."/>
            <person name="Jeske O."/>
            <person name="Meyerdierks A."/>
            <person name="Storesund J.E."/>
            <person name="Kallscheuer N."/>
            <person name="Luecker S."/>
            <person name="Lage O.M."/>
            <person name="Pohl T."/>
            <person name="Merkel B.J."/>
            <person name="Hornburger P."/>
            <person name="Mueller R.-W."/>
            <person name="Bruemmer F."/>
            <person name="Labrenz M."/>
            <person name="Spormann A.M."/>
            <person name="Op den Camp H."/>
            <person name="Overmann J."/>
            <person name="Amann R."/>
            <person name="Jetten M.S.M."/>
            <person name="Mascher T."/>
            <person name="Medema M.H."/>
            <person name="Devos D.P."/>
            <person name="Kaster A.-K."/>
            <person name="Ovreas L."/>
            <person name="Rohde M."/>
            <person name="Galperin M.Y."/>
            <person name="Jogler C."/>
        </authorList>
    </citation>
    <scope>NUCLEOTIDE SEQUENCE [LARGE SCALE GENOMIC DNA]</scope>
    <source>
        <strain evidence="1 2">ETA_A1</strain>
    </source>
</reference>
<keyword evidence="2" id="KW-1185">Reference proteome</keyword>
<dbReference type="OrthoDB" id="288916at2"/>
<gene>
    <name evidence="1" type="ORF">ETAA1_06610</name>
</gene>
<name>A0A517XMN4_9BACT</name>
<protein>
    <recommendedName>
        <fullName evidence="3">Lipoprotein</fullName>
    </recommendedName>
</protein>
<accession>A0A517XMN4</accession>
<organism evidence="1 2">
    <name type="scientific">Urbifossiella limnaea</name>
    <dbReference type="NCBI Taxonomy" id="2528023"/>
    <lineage>
        <taxon>Bacteria</taxon>
        <taxon>Pseudomonadati</taxon>
        <taxon>Planctomycetota</taxon>
        <taxon>Planctomycetia</taxon>
        <taxon>Gemmatales</taxon>
        <taxon>Gemmataceae</taxon>
        <taxon>Urbifossiella</taxon>
    </lineage>
</organism>
<dbReference type="Proteomes" id="UP000319576">
    <property type="component" value="Chromosome"/>
</dbReference>
<evidence type="ECO:0008006" key="3">
    <source>
        <dbReference type="Google" id="ProtNLM"/>
    </source>
</evidence>
<proteinExistence type="predicted"/>
<dbReference type="KEGG" id="uli:ETAA1_06610"/>
<evidence type="ECO:0000313" key="1">
    <source>
        <dbReference type="EMBL" id="QDU18765.1"/>
    </source>
</evidence>
<dbReference type="PROSITE" id="PS51257">
    <property type="entry name" value="PROKAR_LIPOPROTEIN"/>
    <property type="match status" value="1"/>
</dbReference>
<dbReference type="RefSeq" id="WP_145234269.1">
    <property type="nucleotide sequence ID" value="NZ_CP036273.1"/>
</dbReference>
<dbReference type="EMBL" id="CP036273">
    <property type="protein sequence ID" value="QDU18765.1"/>
    <property type="molecule type" value="Genomic_DNA"/>
</dbReference>
<dbReference type="AlphaFoldDB" id="A0A517XMN4"/>
<sequence>MTRTRFAPWFVALAVGLAGCTSDNRPAGDGNPTRADELREVGGIAAAHAAKGKKAAPTAAELAAYEATFPVGVRALKAGDVTAVWGVKPAEEGAVAAGQAAGGVLAYEKKAETEGGSVLLQDGTVKTMTADEFRAAPKAK</sequence>